<dbReference type="Gene3D" id="3.30.450.20">
    <property type="entry name" value="PAS domain"/>
    <property type="match status" value="2"/>
</dbReference>
<dbReference type="InterPro" id="IPR004358">
    <property type="entry name" value="Sig_transdc_His_kin-like_C"/>
</dbReference>
<dbReference type="InterPro" id="IPR005467">
    <property type="entry name" value="His_kinase_dom"/>
</dbReference>
<dbReference type="PROSITE" id="PS50112">
    <property type="entry name" value="PAS"/>
    <property type="match status" value="1"/>
</dbReference>
<dbReference type="InterPro" id="IPR003594">
    <property type="entry name" value="HATPase_dom"/>
</dbReference>
<dbReference type="Pfam" id="PF00512">
    <property type="entry name" value="HisKA"/>
    <property type="match status" value="1"/>
</dbReference>
<name>A0ABQ2D9D0_9DEIO</name>
<organism evidence="10 11">
    <name type="scientific">Deinococcus roseus</name>
    <dbReference type="NCBI Taxonomy" id="392414"/>
    <lineage>
        <taxon>Bacteria</taxon>
        <taxon>Thermotogati</taxon>
        <taxon>Deinococcota</taxon>
        <taxon>Deinococci</taxon>
        <taxon>Deinococcales</taxon>
        <taxon>Deinococcaceae</taxon>
        <taxon>Deinococcus</taxon>
    </lineage>
</organism>
<dbReference type="SMART" id="SM00388">
    <property type="entry name" value="HisKA"/>
    <property type="match status" value="1"/>
</dbReference>
<dbReference type="PANTHER" id="PTHR43711">
    <property type="entry name" value="TWO-COMPONENT HISTIDINE KINASE"/>
    <property type="match status" value="1"/>
</dbReference>
<dbReference type="InterPro" id="IPR000700">
    <property type="entry name" value="PAS-assoc_C"/>
</dbReference>
<proteinExistence type="predicted"/>
<dbReference type="Pfam" id="PF13188">
    <property type="entry name" value="PAS_8"/>
    <property type="match status" value="1"/>
</dbReference>
<dbReference type="Pfam" id="PF02518">
    <property type="entry name" value="HATPase_c"/>
    <property type="match status" value="1"/>
</dbReference>
<evidence type="ECO:0000256" key="4">
    <source>
        <dbReference type="ARBA" id="ARBA00022679"/>
    </source>
</evidence>
<dbReference type="EMBL" id="BMOD01000019">
    <property type="protein sequence ID" value="GGJ48393.1"/>
    <property type="molecule type" value="Genomic_DNA"/>
</dbReference>
<dbReference type="PROSITE" id="PS50113">
    <property type="entry name" value="PAC"/>
    <property type="match status" value="1"/>
</dbReference>
<dbReference type="InterPro" id="IPR003661">
    <property type="entry name" value="HisK_dim/P_dom"/>
</dbReference>
<evidence type="ECO:0000256" key="1">
    <source>
        <dbReference type="ARBA" id="ARBA00000085"/>
    </source>
</evidence>
<reference evidence="11" key="1">
    <citation type="journal article" date="2019" name="Int. J. Syst. Evol. Microbiol.">
        <title>The Global Catalogue of Microorganisms (GCM) 10K type strain sequencing project: providing services to taxonomists for standard genome sequencing and annotation.</title>
        <authorList>
            <consortium name="The Broad Institute Genomics Platform"/>
            <consortium name="The Broad Institute Genome Sequencing Center for Infectious Disease"/>
            <person name="Wu L."/>
            <person name="Ma J."/>
        </authorList>
    </citation>
    <scope>NUCLEOTIDE SEQUENCE [LARGE SCALE GENOMIC DNA]</scope>
    <source>
        <strain evidence="11">JCM 14370</strain>
    </source>
</reference>
<evidence type="ECO:0000256" key="3">
    <source>
        <dbReference type="ARBA" id="ARBA00022553"/>
    </source>
</evidence>
<dbReference type="InterPro" id="IPR035965">
    <property type="entry name" value="PAS-like_dom_sf"/>
</dbReference>
<dbReference type="InterPro" id="IPR000014">
    <property type="entry name" value="PAS"/>
</dbReference>
<comment type="catalytic activity">
    <reaction evidence="1">
        <text>ATP + protein L-histidine = ADP + protein N-phospho-L-histidine.</text>
        <dbReference type="EC" id="2.7.13.3"/>
    </reaction>
</comment>
<dbReference type="SMART" id="SM00091">
    <property type="entry name" value="PAS"/>
    <property type="match status" value="2"/>
</dbReference>
<evidence type="ECO:0000256" key="2">
    <source>
        <dbReference type="ARBA" id="ARBA00012438"/>
    </source>
</evidence>
<dbReference type="CDD" id="cd00082">
    <property type="entry name" value="HisKA"/>
    <property type="match status" value="1"/>
</dbReference>
<evidence type="ECO:0000256" key="5">
    <source>
        <dbReference type="ARBA" id="ARBA00022777"/>
    </source>
</evidence>
<evidence type="ECO:0000259" key="8">
    <source>
        <dbReference type="PROSITE" id="PS50112"/>
    </source>
</evidence>
<keyword evidence="5" id="KW-0418">Kinase</keyword>
<sequence length="519" mass="58916">MSDPTMIENLPVFAFEAVFQHHPLGMWVVELNSLEIVQANQAAVKAYGYAPEEWTALTLMDLCIIEENQLREAFSRHASFAGGKEYVFVRKDQSALIVDLSWQVFQEGKVLLTAREVVREGSQLLSPLERMTELSRMIRAEHGLEAIQTLTQEVQQRMGEALQAAQVGIWEWDQISGQVLWDEQTAFLMGMALEEFDGRIESFNLRVHPDDLEGVGQAILQAREQQNPFEKSFRVKAPEGQHRWVMSRGRFDYTPEGVAYRMTGVILDISARIQAETALRESEKRLRELMDAQKRFIADAAHELRTPLTAIQGNLDIFLRYPNIPEDEKMDILTEVQREASRLGRLVNDMLQLARGDAGAALREEEVQLDQVMTEMWKDISRVVPFHHLILTEVEPVQVVGDHDRLKQLVLILLENALKYTPEGGTVTGSLKRKGHHVELRIADTGYGISEEDLPRVFERFYRADRSRQRGEDPGGTGLGLPIAKWIVEGHKGKIWLESELGAGTVAVVQLPLEESRFS</sequence>
<dbReference type="PROSITE" id="PS50109">
    <property type="entry name" value="HIS_KIN"/>
    <property type="match status" value="1"/>
</dbReference>
<dbReference type="CDD" id="cd00075">
    <property type="entry name" value="HATPase"/>
    <property type="match status" value="1"/>
</dbReference>
<comment type="caution">
    <text evidence="10">The sequence shown here is derived from an EMBL/GenBank/DDBJ whole genome shotgun (WGS) entry which is preliminary data.</text>
</comment>
<accession>A0ABQ2D9D0</accession>
<keyword evidence="3" id="KW-0597">Phosphoprotein</keyword>
<evidence type="ECO:0000313" key="11">
    <source>
        <dbReference type="Proteomes" id="UP000632222"/>
    </source>
</evidence>
<evidence type="ECO:0000256" key="6">
    <source>
        <dbReference type="ARBA" id="ARBA00023012"/>
    </source>
</evidence>
<dbReference type="Proteomes" id="UP000632222">
    <property type="component" value="Unassembled WGS sequence"/>
</dbReference>
<feature type="domain" description="PAS" evidence="8">
    <location>
        <begin position="154"/>
        <end position="226"/>
    </location>
</feature>
<evidence type="ECO:0000259" key="7">
    <source>
        <dbReference type="PROSITE" id="PS50109"/>
    </source>
</evidence>
<keyword evidence="4" id="KW-0808">Transferase</keyword>
<dbReference type="SUPFAM" id="SSF55874">
    <property type="entry name" value="ATPase domain of HSP90 chaperone/DNA topoisomerase II/histidine kinase"/>
    <property type="match status" value="1"/>
</dbReference>
<dbReference type="NCBIfam" id="TIGR00229">
    <property type="entry name" value="sensory_box"/>
    <property type="match status" value="1"/>
</dbReference>
<feature type="domain" description="Histidine kinase" evidence="7">
    <location>
        <begin position="299"/>
        <end position="515"/>
    </location>
</feature>
<dbReference type="InterPro" id="IPR036890">
    <property type="entry name" value="HATPase_C_sf"/>
</dbReference>
<evidence type="ECO:0000259" key="9">
    <source>
        <dbReference type="PROSITE" id="PS50113"/>
    </source>
</evidence>
<dbReference type="InterPro" id="IPR036097">
    <property type="entry name" value="HisK_dim/P_sf"/>
</dbReference>
<dbReference type="Pfam" id="PF08447">
    <property type="entry name" value="PAS_3"/>
    <property type="match status" value="1"/>
</dbReference>
<protein>
    <recommendedName>
        <fullName evidence="2">histidine kinase</fullName>
        <ecNumber evidence="2">2.7.13.3</ecNumber>
    </recommendedName>
</protein>
<dbReference type="Gene3D" id="1.10.287.130">
    <property type="match status" value="1"/>
</dbReference>
<dbReference type="InterPro" id="IPR013655">
    <property type="entry name" value="PAS_fold_3"/>
</dbReference>
<dbReference type="SUPFAM" id="SSF47384">
    <property type="entry name" value="Homodimeric domain of signal transducing histidine kinase"/>
    <property type="match status" value="1"/>
</dbReference>
<feature type="domain" description="PAC" evidence="9">
    <location>
        <begin position="229"/>
        <end position="281"/>
    </location>
</feature>
<dbReference type="PRINTS" id="PR00344">
    <property type="entry name" value="BCTRLSENSOR"/>
</dbReference>
<evidence type="ECO:0000313" key="10">
    <source>
        <dbReference type="EMBL" id="GGJ48393.1"/>
    </source>
</evidence>
<dbReference type="EC" id="2.7.13.3" evidence="2"/>
<dbReference type="InterPro" id="IPR050736">
    <property type="entry name" value="Sensor_HK_Regulatory"/>
</dbReference>
<keyword evidence="11" id="KW-1185">Reference proteome</keyword>
<dbReference type="CDD" id="cd00130">
    <property type="entry name" value="PAS"/>
    <property type="match status" value="2"/>
</dbReference>
<keyword evidence="6" id="KW-0902">Two-component regulatory system</keyword>
<dbReference type="PANTHER" id="PTHR43711:SF1">
    <property type="entry name" value="HISTIDINE KINASE 1"/>
    <property type="match status" value="1"/>
</dbReference>
<dbReference type="Gene3D" id="3.30.565.10">
    <property type="entry name" value="Histidine kinase-like ATPase, C-terminal domain"/>
    <property type="match status" value="1"/>
</dbReference>
<gene>
    <name evidence="10" type="ORF">GCM10008938_38020</name>
</gene>
<dbReference type="SUPFAM" id="SSF55785">
    <property type="entry name" value="PYP-like sensor domain (PAS domain)"/>
    <property type="match status" value="2"/>
</dbReference>
<dbReference type="SMART" id="SM00387">
    <property type="entry name" value="HATPase_c"/>
    <property type="match status" value="1"/>
</dbReference>